<dbReference type="AlphaFoldDB" id="A0A7W8A0S0"/>
<feature type="transmembrane region" description="Helical" evidence="1">
    <location>
        <begin position="7"/>
        <end position="25"/>
    </location>
</feature>
<organism evidence="2 3">
    <name type="scientific">Nonomuraea endophytica</name>
    <dbReference type="NCBI Taxonomy" id="714136"/>
    <lineage>
        <taxon>Bacteria</taxon>
        <taxon>Bacillati</taxon>
        <taxon>Actinomycetota</taxon>
        <taxon>Actinomycetes</taxon>
        <taxon>Streptosporangiales</taxon>
        <taxon>Streptosporangiaceae</taxon>
        <taxon>Nonomuraea</taxon>
    </lineage>
</organism>
<gene>
    <name evidence="2" type="ORF">HNR40_001772</name>
</gene>
<sequence>MRRHHLFMLVPVLITAGFVGWITAAPGSTPMPVKVAVLIGGPSLFAGVVLGRRWRLRRKALNSRSLFGP</sequence>
<dbReference type="Proteomes" id="UP000568380">
    <property type="component" value="Unassembled WGS sequence"/>
</dbReference>
<keyword evidence="1" id="KW-1133">Transmembrane helix</keyword>
<accession>A0A7W8A0S0</accession>
<dbReference type="EMBL" id="JACHIN010000002">
    <property type="protein sequence ID" value="MBB5076308.1"/>
    <property type="molecule type" value="Genomic_DNA"/>
</dbReference>
<proteinExistence type="predicted"/>
<evidence type="ECO:0000313" key="3">
    <source>
        <dbReference type="Proteomes" id="UP000568380"/>
    </source>
</evidence>
<evidence type="ECO:0000313" key="2">
    <source>
        <dbReference type="EMBL" id="MBB5076308.1"/>
    </source>
</evidence>
<protein>
    <submittedName>
        <fullName evidence="2">Uncharacterized protein</fullName>
    </submittedName>
</protein>
<keyword evidence="3" id="KW-1185">Reference proteome</keyword>
<dbReference type="RefSeq" id="WP_184959756.1">
    <property type="nucleotide sequence ID" value="NZ_JACHIN010000002.1"/>
</dbReference>
<evidence type="ECO:0000256" key="1">
    <source>
        <dbReference type="SAM" id="Phobius"/>
    </source>
</evidence>
<keyword evidence="1" id="KW-0472">Membrane</keyword>
<reference evidence="2 3" key="1">
    <citation type="submission" date="2020-08" db="EMBL/GenBank/DDBJ databases">
        <title>Genomic Encyclopedia of Type Strains, Phase IV (KMG-IV): sequencing the most valuable type-strain genomes for metagenomic binning, comparative biology and taxonomic classification.</title>
        <authorList>
            <person name="Goeker M."/>
        </authorList>
    </citation>
    <scope>NUCLEOTIDE SEQUENCE [LARGE SCALE GENOMIC DNA]</scope>
    <source>
        <strain evidence="2 3">DSM 45385</strain>
    </source>
</reference>
<feature type="transmembrane region" description="Helical" evidence="1">
    <location>
        <begin position="31"/>
        <end position="51"/>
    </location>
</feature>
<name>A0A7W8A0S0_9ACTN</name>
<comment type="caution">
    <text evidence="2">The sequence shown here is derived from an EMBL/GenBank/DDBJ whole genome shotgun (WGS) entry which is preliminary data.</text>
</comment>
<keyword evidence="1" id="KW-0812">Transmembrane</keyword>